<dbReference type="InterPro" id="IPR003607">
    <property type="entry name" value="HD/PDEase_dom"/>
</dbReference>
<keyword evidence="5" id="KW-1185">Reference proteome</keyword>
<dbReference type="PANTHER" id="PTHR43155">
    <property type="entry name" value="CYCLIC DI-GMP PHOSPHODIESTERASE PA4108-RELATED"/>
    <property type="match status" value="1"/>
</dbReference>
<dbReference type="PANTHER" id="PTHR43155:SF2">
    <property type="entry name" value="CYCLIC DI-GMP PHOSPHODIESTERASE PA4108"/>
    <property type="match status" value="1"/>
</dbReference>
<keyword evidence="1" id="KW-0472">Membrane</keyword>
<evidence type="ECO:0000313" key="4">
    <source>
        <dbReference type="EMBL" id="AGF59364.1"/>
    </source>
</evidence>
<dbReference type="AlphaFoldDB" id="M1MNB0"/>
<dbReference type="SUPFAM" id="SSF109604">
    <property type="entry name" value="HD-domain/PDEase-like"/>
    <property type="match status" value="1"/>
</dbReference>
<dbReference type="STRING" id="36745.CLSAP_53850"/>
<gene>
    <name evidence="4" type="ORF">Cspa_c56380</name>
</gene>
<dbReference type="InterPro" id="IPR037522">
    <property type="entry name" value="HD_GYP_dom"/>
</dbReference>
<dbReference type="Gene3D" id="3.30.70.270">
    <property type="match status" value="1"/>
</dbReference>
<dbReference type="InterPro" id="IPR000160">
    <property type="entry name" value="GGDEF_dom"/>
</dbReference>
<dbReference type="NCBIfam" id="TIGR00254">
    <property type="entry name" value="GGDEF"/>
    <property type="match status" value="1"/>
</dbReference>
<dbReference type="PROSITE" id="PS51832">
    <property type="entry name" value="HD_GYP"/>
    <property type="match status" value="1"/>
</dbReference>
<dbReference type="Pfam" id="PF00990">
    <property type="entry name" value="GGDEF"/>
    <property type="match status" value="1"/>
</dbReference>
<dbReference type="SUPFAM" id="SSF55073">
    <property type="entry name" value="Nucleotide cyclase"/>
    <property type="match status" value="1"/>
</dbReference>
<dbReference type="SMART" id="SM00471">
    <property type="entry name" value="HDc"/>
    <property type="match status" value="1"/>
</dbReference>
<dbReference type="CDD" id="cd01949">
    <property type="entry name" value="GGDEF"/>
    <property type="match status" value="1"/>
</dbReference>
<dbReference type="SMART" id="SM00267">
    <property type="entry name" value="GGDEF"/>
    <property type="match status" value="1"/>
</dbReference>
<dbReference type="KEGG" id="csr:Cspa_c56380"/>
<keyword evidence="1" id="KW-0812">Transmembrane</keyword>
<feature type="domain" description="GGDEF" evidence="2">
    <location>
        <begin position="258"/>
        <end position="387"/>
    </location>
</feature>
<reference evidence="4 5" key="1">
    <citation type="submission" date="2013-02" db="EMBL/GenBank/DDBJ databases">
        <title>Genome sequence of Clostridium saccharoperbutylacetonicum N1-4(HMT).</title>
        <authorList>
            <person name="Poehlein A."/>
            <person name="Daniel R."/>
        </authorList>
    </citation>
    <scope>NUCLEOTIDE SEQUENCE [LARGE SCALE GENOMIC DNA]</scope>
    <source>
        <strain evidence="5">N1-4(HMT)</strain>
    </source>
</reference>
<evidence type="ECO:0000259" key="3">
    <source>
        <dbReference type="PROSITE" id="PS51832"/>
    </source>
</evidence>
<sequence>MKIFNFDVTKILEYYSTSLKKLRFRNKIDINSLALSITYIYFLSLIIFPIYYYMITVFFFSNKSLTLAVNMITNSLFIFIALLISYFFINKRILELLKSKNELQSSNILLESALESSQELMFFSLDKNYRYIAFNNIYKEFIFLLYKEEIKIGMNIFDIIKNGTNKEGIKSDFDKIFNGESFTTINKYSNSYWQSYYSPLISKKNSIVGLTSFALNITTLKENENRSLFLSYHDELTGLYNRRFYEENLKHMDIKNNYPISIIVSDVNGLKFTNDVFGHVAGDELIKTFGEILQIFCKEEAVIARIGGDEFHIVLPNTNSLQSKQLIDNINDYIQNNPIEKSVLSASFGTATKYNSYKTLNKICNKADNSMYSQKLLNRDIFESKLLNYLTSNLNDSSLVQHFHGREVSLLCKKLGIALGLSTNQIRKLELAGLFHDVGKIAINCDILSKPNQLTMSELNEIKRHSEIGYKILNYLNEYRNIANYVLYHHERVDGLGYPQGLKGNKIPFFSRIIHVAEAYHSMTTDTIYRNALDIEDAVNELKLNAGSQFDTYITRTFIEKVLCVNWD</sequence>
<dbReference type="Gene3D" id="1.10.3210.10">
    <property type="entry name" value="Hypothetical protein af1432"/>
    <property type="match status" value="1"/>
</dbReference>
<feature type="transmembrane region" description="Helical" evidence="1">
    <location>
        <begin position="67"/>
        <end position="89"/>
    </location>
</feature>
<dbReference type="PATRIC" id="fig|931276.5.peg.5683"/>
<dbReference type="InterPro" id="IPR043128">
    <property type="entry name" value="Rev_trsase/Diguanyl_cyclase"/>
</dbReference>
<evidence type="ECO:0000259" key="2">
    <source>
        <dbReference type="PROSITE" id="PS50887"/>
    </source>
</evidence>
<evidence type="ECO:0000256" key="1">
    <source>
        <dbReference type="SAM" id="Phobius"/>
    </source>
</evidence>
<dbReference type="Gene3D" id="3.30.450.20">
    <property type="entry name" value="PAS domain"/>
    <property type="match status" value="1"/>
</dbReference>
<dbReference type="Proteomes" id="UP000011728">
    <property type="component" value="Chromosome"/>
</dbReference>
<accession>M1MNB0</accession>
<feature type="domain" description="HD-GYP" evidence="3">
    <location>
        <begin position="379"/>
        <end position="568"/>
    </location>
</feature>
<dbReference type="Pfam" id="PF13487">
    <property type="entry name" value="HD_5"/>
    <property type="match status" value="1"/>
</dbReference>
<proteinExistence type="predicted"/>
<dbReference type="PROSITE" id="PS50887">
    <property type="entry name" value="GGDEF"/>
    <property type="match status" value="1"/>
</dbReference>
<protein>
    <submittedName>
        <fullName evidence="4">Diguanylate cyclase (GGDEF) domain-containing protein</fullName>
    </submittedName>
</protein>
<dbReference type="CDD" id="cd00077">
    <property type="entry name" value="HDc"/>
    <property type="match status" value="1"/>
</dbReference>
<dbReference type="HOGENOM" id="CLU_000445_92_5_9"/>
<dbReference type="eggNOG" id="COG3437">
    <property type="taxonomic scope" value="Bacteria"/>
</dbReference>
<dbReference type="EMBL" id="CP004121">
    <property type="protein sequence ID" value="AGF59364.1"/>
    <property type="molecule type" value="Genomic_DNA"/>
</dbReference>
<dbReference type="InterPro" id="IPR029787">
    <property type="entry name" value="Nucleotide_cyclase"/>
</dbReference>
<evidence type="ECO:0000313" key="5">
    <source>
        <dbReference type="Proteomes" id="UP000011728"/>
    </source>
</evidence>
<keyword evidence="1" id="KW-1133">Transmembrane helix</keyword>
<organism evidence="4 5">
    <name type="scientific">Clostridium saccharoperbutylacetonicum N1-4(HMT)</name>
    <dbReference type="NCBI Taxonomy" id="931276"/>
    <lineage>
        <taxon>Bacteria</taxon>
        <taxon>Bacillati</taxon>
        <taxon>Bacillota</taxon>
        <taxon>Clostridia</taxon>
        <taxon>Eubacteriales</taxon>
        <taxon>Clostridiaceae</taxon>
        <taxon>Clostridium</taxon>
    </lineage>
</organism>
<feature type="transmembrane region" description="Helical" evidence="1">
    <location>
        <begin position="30"/>
        <end position="55"/>
    </location>
</feature>
<name>M1MNB0_9CLOT</name>